<name>A0A1E7FAG3_9STRA</name>
<dbReference type="KEGG" id="fcy:FRACYDRAFT_269695"/>
<evidence type="ECO:0000313" key="1">
    <source>
        <dbReference type="EMBL" id="OEU14833.1"/>
    </source>
</evidence>
<evidence type="ECO:0000313" key="2">
    <source>
        <dbReference type="Proteomes" id="UP000095751"/>
    </source>
</evidence>
<gene>
    <name evidence="1" type="ORF">FRACYDRAFT_269695</name>
</gene>
<reference evidence="1 2" key="1">
    <citation type="submission" date="2016-09" db="EMBL/GenBank/DDBJ databases">
        <title>Extensive genetic diversity and differential bi-allelic expression allows diatom success in the polar Southern Ocean.</title>
        <authorList>
            <consortium name="DOE Joint Genome Institute"/>
            <person name="Mock T."/>
            <person name="Otillar R.P."/>
            <person name="Strauss J."/>
            <person name="Dupont C."/>
            <person name="Frickenhaus S."/>
            <person name="Maumus F."/>
            <person name="Mcmullan M."/>
            <person name="Sanges R."/>
            <person name="Schmutz J."/>
            <person name="Toseland A."/>
            <person name="Valas R."/>
            <person name="Veluchamy A."/>
            <person name="Ward B.J."/>
            <person name="Allen A."/>
            <person name="Barry K."/>
            <person name="Falciatore A."/>
            <person name="Ferrante M."/>
            <person name="Fortunato A.E."/>
            <person name="Gloeckner G."/>
            <person name="Gruber A."/>
            <person name="Hipkin R."/>
            <person name="Janech M."/>
            <person name="Kroth P."/>
            <person name="Leese F."/>
            <person name="Lindquist E."/>
            <person name="Lyon B.R."/>
            <person name="Martin J."/>
            <person name="Mayer C."/>
            <person name="Parker M."/>
            <person name="Quesneville H."/>
            <person name="Raymond J."/>
            <person name="Uhlig C."/>
            <person name="Valentin K.U."/>
            <person name="Worden A.Z."/>
            <person name="Armbrust E.V."/>
            <person name="Bowler C."/>
            <person name="Green B."/>
            <person name="Moulton V."/>
            <person name="Van Oosterhout C."/>
            <person name="Grigoriev I."/>
        </authorList>
    </citation>
    <scope>NUCLEOTIDE SEQUENCE [LARGE SCALE GENOMIC DNA]</scope>
    <source>
        <strain evidence="1 2">CCMP1102</strain>
    </source>
</reference>
<dbReference type="EMBL" id="KV784360">
    <property type="protein sequence ID" value="OEU14833.1"/>
    <property type="molecule type" value="Genomic_DNA"/>
</dbReference>
<keyword evidence="2" id="KW-1185">Reference proteome</keyword>
<sequence length="99" mass="10910">MSSSSSQTIDIALQNFKTAVMPKGHIEYPTEILHSNEDKLTQGPCSEVYASLSLCAQKKGEGKHEHHQGLCRNEMKACPKEAKNVVHCIAGNEGYFCNM</sequence>
<accession>A0A1E7FAG3</accession>
<protein>
    <submittedName>
        <fullName evidence="1">Uncharacterized protein</fullName>
    </submittedName>
</protein>
<dbReference type="InParanoid" id="A0A1E7FAG3"/>
<proteinExistence type="predicted"/>
<organism evidence="1 2">
    <name type="scientific">Fragilariopsis cylindrus CCMP1102</name>
    <dbReference type="NCBI Taxonomy" id="635003"/>
    <lineage>
        <taxon>Eukaryota</taxon>
        <taxon>Sar</taxon>
        <taxon>Stramenopiles</taxon>
        <taxon>Ochrophyta</taxon>
        <taxon>Bacillariophyta</taxon>
        <taxon>Bacillariophyceae</taxon>
        <taxon>Bacillariophycidae</taxon>
        <taxon>Bacillariales</taxon>
        <taxon>Bacillariaceae</taxon>
        <taxon>Fragilariopsis</taxon>
    </lineage>
</organism>
<dbReference type="AlphaFoldDB" id="A0A1E7FAG3"/>
<dbReference type="Proteomes" id="UP000095751">
    <property type="component" value="Unassembled WGS sequence"/>
</dbReference>